<protein>
    <submittedName>
        <fullName evidence="1">Uncharacterized protein</fullName>
    </submittedName>
</protein>
<proteinExistence type="predicted"/>
<evidence type="ECO:0000313" key="2">
    <source>
        <dbReference type="Proteomes" id="UP001345963"/>
    </source>
</evidence>
<feature type="non-terminal residue" evidence="1">
    <location>
        <position position="1"/>
    </location>
</feature>
<dbReference type="EMBL" id="JAHUTI010027087">
    <property type="protein sequence ID" value="MED6240835.1"/>
    <property type="molecule type" value="Genomic_DNA"/>
</dbReference>
<name>A0ABU7ATS0_9TELE</name>
<accession>A0ABU7ATS0</accession>
<dbReference type="Proteomes" id="UP001345963">
    <property type="component" value="Unassembled WGS sequence"/>
</dbReference>
<organism evidence="1 2">
    <name type="scientific">Ataeniobius toweri</name>
    <dbReference type="NCBI Taxonomy" id="208326"/>
    <lineage>
        <taxon>Eukaryota</taxon>
        <taxon>Metazoa</taxon>
        <taxon>Chordata</taxon>
        <taxon>Craniata</taxon>
        <taxon>Vertebrata</taxon>
        <taxon>Euteleostomi</taxon>
        <taxon>Actinopterygii</taxon>
        <taxon>Neopterygii</taxon>
        <taxon>Teleostei</taxon>
        <taxon>Neoteleostei</taxon>
        <taxon>Acanthomorphata</taxon>
        <taxon>Ovalentaria</taxon>
        <taxon>Atherinomorphae</taxon>
        <taxon>Cyprinodontiformes</taxon>
        <taxon>Goodeidae</taxon>
        <taxon>Ataeniobius</taxon>
    </lineage>
</organism>
<keyword evidence="2" id="KW-1185">Reference proteome</keyword>
<sequence length="88" mass="10150">SKLFPEFPAETSSLRRRVEQVPDLKGGQWHRITVVTAVNVQCGQRTERAAQPQLWRCRQQEIAGDYRCDSLVHQLGSIKRMDCQHFVA</sequence>
<reference evidence="1 2" key="1">
    <citation type="submission" date="2021-07" db="EMBL/GenBank/DDBJ databases">
        <authorList>
            <person name="Palmer J.M."/>
        </authorList>
    </citation>
    <scope>NUCLEOTIDE SEQUENCE [LARGE SCALE GENOMIC DNA]</scope>
    <source>
        <strain evidence="1 2">AT_MEX2019</strain>
        <tissue evidence="1">Muscle</tissue>
    </source>
</reference>
<gene>
    <name evidence="1" type="ORF">ATANTOWER_029038</name>
</gene>
<comment type="caution">
    <text evidence="1">The sequence shown here is derived from an EMBL/GenBank/DDBJ whole genome shotgun (WGS) entry which is preliminary data.</text>
</comment>
<evidence type="ECO:0000313" key="1">
    <source>
        <dbReference type="EMBL" id="MED6240835.1"/>
    </source>
</evidence>